<dbReference type="OrthoDB" id="179563at2"/>
<feature type="chain" id="PRO_5021929040" evidence="2">
    <location>
        <begin position="30"/>
        <end position="732"/>
    </location>
</feature>
<protein>
    <submittedName>
        <fullName evidence="6">Alpha-N-acetylglucosaminidase</fullName>
    </submittedName>
</protein>
<proteinExistence type="predicted"/>
<evidence type="ECO:0000313" key="7">
    <source>
        <dbReference type="Proteomes" id="UP000319040"/>
    </source>
</evidence>
<accession>A0A521BXZ1</accession>
<dbReference type="Pfam" id="PF05089">
    <property type="entry name" value="NAGLU"/>
    <property type="match status" value="1"/>
</dbReference>
<reference evidence="6 7" key="1">
    <citation type="submission" date="2017-05" db="EMBL/GenBank/DDBJ databases">
        <authorList>
            <person name="Varghese N."/>
            <person name="Submissions S."/>
        </authorList>
    </citation>
    <scope>NUCLEOTIDE SEQUENCE [LARGE SCALE GENOMIC DNA]</scope>
    <source>
        <strain evidence="6 7">DSM 27040</strain>
    </source>
</reference>
<dbReference type="GO" id="GO:0005975">
    <property type="term" value="P:carbohydrate metabolic process"/>
    <property type="evidence" value="ECO:0007669"/>
    <property type="project" value="UniProtKB-ARBA"/>
</dbReference>
<keyword evidence="7" id="KW-1185">Reference proteome</keyword>
<dbReference type="EMBL" id="FXTB01000002">
    <property type="protein sequence ID" value="SMO51915.1"/>
    <property type="molecule type" value="Genomic_DNA"/>
</dbReference>
<evidence type="ECO:0000256" key="1">
    <source>
        <dbReference type="ARBA" id="ARBA00022801"/>
    </source>
</evidence>
<evidence type="ECO:0000256" key="2">
    <source>
        <dbReference type="SAM" id="SignalP"/>
    </source>
</evidence>
<feature type="domain" description="Alpha-N-acetylglucosaminidase tim-barrel" evidence="3">
    <location>
        <begin position="131"/>
        <end position="450"/>
    </location>
</feature>
<dbReference type="PANTHER" id="PTHR12872:SF1">
    <property type="entry name" value="ALPHA-N-ACETYLGLUCOSAMINIDASE"/>
    <property type="match status" value="1"/>
</dbReference>
<dbReference type="Gene3D" id="1.20.120.670">
    <property type="entry name" value="N-acetyl-b-d-glucoasminidase"/>
    <property type="match status" value="1"/>
</dbReference>
<name>A0A521BXZ1_SACCC</name>
<dbReference type="Pfam" id="PF12972">
    <property type="entry name" value="NAGLU_C"/>
    <property type="match status" value="1"/>
</dbReference>
<dbReference type="InterPro" id="IPR024240">
    <property type="entry name" value="NAGLU_N"/>
</dbReference>
<dbReference type="AlphaFoldDB" id="A0A521BXZ1"/>
<dbReference type="InterPro" id="IPR007781">
    <property type="entry name" value="NAGLU"/>
</dbReference>
<gene>
    <name evidence="6" type="ORF">SAMN06265379_102184</name>
</gene>
<evidence type="ECO:0000259" key="5">
    <source>
        <dbReference type="Pfam" id="PF12972"/>
    </source>
</evidence>
<dbReference type="InterPro" id="IPR024732">
    <property type="entry name" value="NAGLU_C"/>
</dbReference>
<evidence type="ECO:0000313" key="6">
    <source>
        <dbReference type="EMBL" id="SMO51915.1"/>
    </source>
</evidence>
<dbReference type="Gene3D" id="3.30.379.10">
    <property type="entry name" value="Chitobiase/beta-hexosaminidase domain 2-like"/>
    <property type="match status" value="1"/>
</dbReference>
<dbReference type="Proteomes" id="UP000319040">
    <property type="component" value="Unassembled WGS sequence"/>
</dbReference>
<evidence type="ECO:0000259" key="3">
    <source>
        <dbReference type="Pfam" id="PF05089"/>
    </source>
</evidence>
<dbReference type="Pfam" id="PF12971">
    <property type="entry name" value="NAGLU_N"/>
    <property type="match status" value="1"/>
</dbReference>
<dbReference type="PANTHER" id="PTHR12872">
    <property type="entry name" value="ALPHA-N-ACETYLGLUCOSAMINIDASE"/>
    <property type="match status" value="1"/>
</dbReference>
<evidence type="ECO:0000259" key="4">
    <source>
        <dbReference type="Pfam" id="PF12971"/>
    </source>
</evidence>
<dbReference type="PROSITE" id="PS51257">
    <property type="entry name" value="PROKAR_LIPOPROTEIN"/>
    <property type="match status" value="1"/>
</dbReference>
<dbReference type="InterPro" id="IPR029018">
    <property type="entry name" value="Hex-like_dom2"/>
</dbReference>
<dbReference type="Gene3D" id="3.20.20.80">
    <property type="entry name" value="Glycosidases"/>
    <property type="match status" value="1"/>
</dbReference>
<dbReference type="InterPro" id="IPR024733">
    <property type="entry name" value="NAGLU_tim-barrel"/>
</dbReference>
<keyword evidence="2" id="KW-0732">Signal</keyword>
<feature type="domain" description="Alpha-N-acetylglucosaminidase N-terminal" evidence="4">
    <location>
        <begin position="37"/>
        <end position="116"/>
    </location>
</feature>
<keyword evidence="1" id="KW-0378">Hydrolase</keyword>
<organism evidence="6 7">
    <name type="scientific">Saccharicrinis carchari</name>
    <dbReference type="NCBI Taxonomy" id="1168039"/>
    <lineage>
        <taxon>Bacteria</taxon>
        <taxon>Pseudomonadati</taxon>
        <taxon>Bacteroidota</taxon>
        <taxon>Bacteroidia</taxon>
        <taxon>Marinilabiliales</taxon>
        <taxon>Marinilabiliaceae</taxon>
        <taxon>Saccharicrinis</taxon>
    </lineage>
</organism>
<sequence>MFKKNKQRQIILRIVLLSMMAFSISSCSAKNSSNMTVQNLTNRLLSPEESKHFIFEDIDSSGKDRFELSTRDGKILIKGTSPVAMASGLNWYLKYYCNSSVSWSGNQINIPKPLPAIDGMVSKQSAFKYAYYLNYCTFNYTMSFWDWERWEQEIDWMAMNGVNLPLAITGTEAVWYNVLKRLDYSDEDILKFIPGPAFTSWWLMTNLEGWGGPISMEYMSQQVELQKKILKRMREYGMDPVLPGFYGMVPNYLKDKYPDADIRDQGVWAGGFKRPAFLMPTDSLFLEIANIFYEEQKKLFGETEYFSGDPFHEGGSTTGIDLPAAGKNLIGSVKNVYPKAKWIFQAWHANPRSEMLSKIDGEDILILDLDADNNPQWSQKNAWDNKNWIWSTITNYGGNVGMFGRLDVINRELLKALQKHPQSLKGIGVMPEAIENNPVVYELLYEFRWRNSSVDMDAWLADYAHRRYGPFNANINKAWEVLNKTVYGKTLGFSNQQGTNESLFCARPSKNITGVSTWGTTKIHYNPKDLLEAWHLFVRESAVLKESRNFQYDLVDITRQVLANYAQVLYADMMHHYKNKNLDAFVVASKKFTDLVKEQNQLLNSKKDFMLGFWLEAAKSRATNTAEKALFEYNARAQITTWSFQDSNLHDYAHREWGGMLSDFYLPRWEMFISKLASELKGGNPGELDYYSFEDSWNKEHKNFPTKEQGDCIVIANELYSKYYDEIIASYK</sequence>
<feature type="domain" description="Alpha-N-acetylglucosaminidase C-terminal" evidence="5">
    <location>
        <begin position="459"/>
        <end position="722"/>
    </location>
</feature>
<feature type="signal peptide" evidence="2">
    <location>
        <begin position="1"/>
        <end position="29"/>
    </location>
</feature>
<dbReference type="GO" id="GO:0016787">
    <property type="term" value="F:hydrolase activity"/>
    <property type="evidence" value="ECO:0007669"/>
    <property type="project" value="UniProtKB-KW"/>
</dbReference>